<reference evidence="2 3" key="1">
    <citation type="submission" date="2019-03" db="EMBL/GenBank/DDBJ databases">
        <title>Genomic Encyclopedia of Type Strains, Phase IV (KMG-IV): sequencing the most valuable type-strain genomes for metagenomic binning, comparative biology and taxonomic classification.</title>
        <authorList>
            <person name="Goeker M."/>
        </authorList>
    </citation>
    <scope>NUCLEOTIDE SEQUENCE [LARGE SCALE GENOMIC DNA]</scope>
    <source>
        <strain evidence="2 3">DSM 44684</strain>
    </source>
</reference>
<organism evidence="2 3">
    <name type="scientific">Nocardia alba</name>
    <dbReference type="NCBI Taxonomy" id="225051"/>
    <lineage>
        <taxon>Bacteria</taxon>
        <taxon>Bacillati</taxon>
        <taxon>Actinomycetota</taxon>
        <taxon>Actinomycetes</taxon>
        <taxon>Mycobacteriales</taxon>
        <taxon>Nocardiaceae</taxon>
        <taxon>Nocardia</taxon>
    </lineage>
</organism>
<dbReference type="EMBL" id="SMFR01000003">
    <property type="protein sequence ID" value="TCJ95709.1"/>
    <property type="molecule type" value="Genomic_DNA"/>
</dbReference>
<keyword evidence="3" id="KW-1185">Reference proteome</keyword>
<dbReference type="STRING" id="1210063.GCA_001612665_03905"/>
<gene>
    <name evidence="2" type="ORF">DFR71_4625</name>
</gene>
<sequence>MTKFVDFNLKLAVVEELMYRESPKLEPWSLEKTMEAQGFDGDLWEYSADNYYDQVMPQAQAYFESLELSAELLAGIEQLIFDGGCQVYAECCPHWDGEGEQFDVVSLDDLRLLPNLKRVLGAELLAPHLRTVLRSRDIELIH</sequence>
<evidence type="ECO:0000313" key="2">
    <source>
        <dbReference type="EMBL" id="TCJ95709.1"/>
    </source>
</evidence>
<comment type="caution">
    <text evidence="2">The sequence shown here is derived from an EMBL/GenBank/DDBJ whole genome shotgun (WGS) entry which is preliminary data.</text>
</comment>
<dbReference type="AlphaFoldDB" id="A0A4R1FQE3"/>
<evidence type="ECO:0000313" key="3">
    <source>
        <dbReference type="Proteomes" id="UP000294856"/>
    </source>
</evidence>
<proteinExistence type="predicted"/>
<accession>A0A4R1FQE3</accession>
<dbReference type="Pfam" id="PF21832">
    <property type="entry name" value="DUF6892"/>
    <property type="match status" value="1"/>
</dbReference>
<protein>
    <recommendedName>
        <fullName evidence="1">DUF6892 domain-containing protein</fullName>
    </recommendedName>
</protein>
<name>A0A4R1FQE3_9NOCA</name>
<dbReference type="Proteomes" id="UP000294856">
    <property type="component" value="Unassembled WGS sequence"/>
</dbReference>
<evidence type="ECO:0000259" key="1">
    <source>
        <dbReference type="Pfam" id="PF21832"/>
    </source>
</evidence>
<dbReference type="OrthoDB" id="8606752at2"/>
<dbReference type="RefSeq" id="WP_132370057.1">
    <property type="nucleotide sequence ID" value="NZ_SMFR01000003.1"/>
</dbReference>
<dbReference type="InterPro" id="IPR054187">
    <property type="entry name" value="DUF6892"/>
</dbReference>
<feature type="domain" description="DUF6892" evidence="1">
    <location>
        <begin position="1"/>
        <end position="139"/>
    </location>
</feature>